<dbReference type="EC" id="2.4.1.-" evidence="11"/>
<dbReference type="SUPFAM" id="SSF53448">
    <property type="entry name" value="Nucleotide-diphospho-sugar transferases"/>
    <property type="match status" value="1"/>
</dbReference>
<accession>A0A267ED49</accession>
<evidence type="ECO:0000256" key="4">
    <source>
        <dbReference type="ARBA" id="ARBA00022676"/>
    </source>
</evidence>
<keyword evidence="15" id="KW-1185">Reference proteome</keyword>
<comment type="similarity">
    <text evidence="3 11">Belongs to the glycosyltransferase 7 family.</text>
</comment>
<feature type="domain" description="Galactosyltransferase C-terminal" evidence="12">
    <location>
        <begin position="251"/>
        <end position="322"/>
    </location>
</feature>
<evidence type="ECO:0000256" key="6">
    <source>
        <dbReference type="ARBA" id="ARBA00022692"/>
    </source>
</evidence>
<dbReference type="STRING" id="282301.A0A267ED49"/>
<evidence type="ECO:0000256" key="2">
    <source>
        <dbReference type="ARBA" id="ARBA00004922"/>
    </source>
</evidence>
<evidence type="ECO:0000313" key="14">
    <source>
        <dbReference type="EMBL" id="PAA58729.1"/>
    </source>
</evidence>
<dbReference type="PANTHER" id="PTHR19300:SF57">
    <property type="entry name" value="BETA-1,4-N-ACETYLGALACTOSAMINYLTRANSFERASE"/>
    <property type="match status" value="1"/>
</dbReference>
<proteinExistence type="inferred from homology"/>
<dbReference type="Pfam" id="PF02709">
    <property type="entry name" value="Glyco_transf_7C"/>
    <property type="match status" value="1"/>
</dbReference>
<evidence type="ECO:0000256" key="1">
    <source>
        <dbReference type="ARBA" id="ARBA00004606"/>
    </source>
</evidence>
<keyword evidence="5 11" id="KW-0808">Transferase</keyword>
<dbReference type="Gene3D" id="3.90.550.10">
    <property type="entry name" value="Spore Coat Polysaccharide Biosynthesis Protein SpsA, Chain A"/>
    <property type="match status" value="1"/>
</dbReference>
<evidence type="ECO:0000256" key="7">
    <source>
        <dbReference type="ARBA" id="ARBA00022968"/>
    </source>
</evidence>
<feature type="non-terminal residue" evidence="14">
    <location>
        <position position="1"/>
    </location>
</feature>
<keyword evidence="7 11" id="KW-0735">Signal-anchor</keyword>
<dbReference type="InterPro" id="IPR003859">
    <property type="entry name" value="Galactosyl_T"/>
</dbReference>
<dbReference type="Proteomes" id="UP000215902">
    <property type="component" value="Unassembled WGS sequence"/>
</dbReference>
<dbReference type="InterPro" id="IPR029044">
    <property type="entry name" value="Nucleotide-diphossugar_trans"/>
</dbReference>
<dbReference type="GO" id="GO:0005975">
    <property type="term" value="P:carbohydrate metabolic process"/>
    <property type="evidence" value="ECO:0007669"/>
    <property type="project" value="InterPro"/>
</dbReference>
<evidence type="ECO:0000256" key="5">
    <source>
        <dbReference type="ARBA" id="ARBA00022679"/>
    </source>
</evidence>
<comment type="pathway">
    <text evidence="2 11">Protein modification; protein glycosylation.</text>
</comment>
<feature type="domain" description="Galactosyltransferase N-terminal" evidence="13">
    <location>
        <begin position="137"/>
        <end position="236"/>
    </location>
</feature>
<evidence type="ECO:0000256" key="11">
    <source>
        <dbReference type="RuleBase" id="RU368121"/>
    </source>
</evidence>
<dbReference type="InterPro" id="IPR027995">
    <property type="entry name" value="Galactosyl_T_N"/>
</dbReference>
<sequence>RPVSYTTASQVKMTGRVCNYAAVFQLTVTLCALLTFSTYQLSNYYSTVPKLLTIGSSLLNLSNFDTPISSNNVSLINEVNGLMPLSGYLGRNNSSPDPASCPRSDSQASNRLCVPLTLADLNSTCPKPVDFGRLRCGFWLAPPACGAATACVAVIVPYRNRLVNLLLLVQHLHNLLQRQAINHGIFVVEQNDQLPFNRAKLLNIGFKLSQNYHSCDCFVFHDADKLPESLLVDYSCSRSRPRHLIGRLLNLASRKYSPGKMYHNFFGGVVAVTKRQFESVNGNSNLYYGWGREDDELSVRLRIKHWRVAYSDQSAKYVNLKHADDIKVNSMPWPSVSAVRRRMTSDGLNSLKYNLTGVYCHPLFTIFSVQV</sequence>
<evidence type="ECO:0000256" key="9">
    <source>
        <dbReference type="ARBA" id="ARBA00023136"/>
    </source>
</evidence>
<keyword evidence="4 11" id="KW-0328">Glycosyltransferase</keyword>
<keyword evidence="8 11" id="KW-1133">Transmembrane helix</keyword>
<evidence type="ECO:0000313" key="15">
    <source>
        <dbReference type="Proteomes" id="UP000215902"/>
    </source>
</evidence>
<comment type="caution">
    <text evidence="14">The sequence shown here is derived from an EMBL/GenBank/DDBJ whole genome shotgun (WGS) entry which is preliminary data.</text>
</comment>
<keyword evidence="6 11" id="KW-0812">Transmembrane</keyword>
<comment type="function">
    <text evidence="11">Catalyses the transfer of galactose onto proteins or lipids.</text>
</comment>
<dbReference type="GO" id="GO:0008378">
    <property type="term" value="F:galactosyltransferase activity"/>
    <property type="evidence" value="ECO:0007669"/>
    <property type="project" value="TreeGrafter"/>
</dbReference>
<dbReference type="GO" id="GO:0016020">
    <property type="term" value="C:membrane"/>
    <property type="evidence" value="ECO:0007669"/>
    <property type="project" value="UniProtKB-SubCell"/>
</dbReference>
<evidence type="ECO:0000259" key="13">
    <source>
        <dbReference type="Pfam" id="PF13733"/>
    </source>
</evidence>
<dbReference type="AlphaFoldDB" id="A0A267ED49"/>
<dbReference type="PRINTS" id="PR02050">
    <property type="entry name" value="B14GALTRFASE"/>
</dbReference>
<feature type="transmembrane region" description="Helical" evidence="11">
    <location>
        <begin position="20"/>
        <end position="39"/>
    </location>
</feature>
<gene>
    <name evidence="14" type="ORF">BOX15_Mlig000520g14</name>
</gene>
<evidence type="ECO:0000256" key="3">
    <source>
        <dbReference type="ARBA" id="ARBA00005735"/>
    </source>
</evidence>
<dbReference type="EMBL" id="NIVC01002340">
    <property type="protein sequence ID" value="PAA58729.1"/>
    <property type="molecule type" value="Genomic_DNA"/>
</dbReference>
<protein>
    <recommendedName>
        <fullName evidence="11">Beta-1,4-galactosyltransferase</fullName>
        <ecNumber evidence="11">2.4.1.-</ecNumber>
    </recommendedName>
</protein>
<name>A0A267ED49_9PLAT</name>
<keyword evidence="10 11" id="KW-0325">Glycoprotein</keyword>
<evidence type="ECO:0000259" key="12">
    <source>
        <dbReference type="Pfam" id="PF02709"/>
    </source>
</evidence>
<evidence type="ECO:0000256" key="10">
    <source>
        <dbReference type="ARBA" id="ARBA00023180"/>
    </source>
</evidence>
<organism evidence="14 15">
    <name type="scientific">Macrostomum lignano</name>
    <dbReference type="NCBI Taxonomy" id="282301"/>
    <lineage>
        <taxon>Eukaryota</taxon>
        <taxon>Metazoa</taxon>
        <taxon>Spiralia</taxon>
        <taxon>Lophotrochozoa</taxon>
        <taxon>Platyhelminthes</taxon>
        <taxon>Rhabditophora</taxon>
        <taxon>Macrostomorpha</taxon>
        <taxon>Macrostomida</taxon>
        <taxon>Macrostomidae</taxon>
        <taxon>Macrostomum</taxon>
    </lineage>
</organism>
<dbReference type="UniPathway" id="UPA00378"/>
<dbReference type="PANTHER" id="PTHR19300">
    <property type="entry name" value="BETA-1,4-GALACTOSYLTRANSFERASE"/>
    <property type="match status" value="1"/>
</dbReference>
<dbReference type="GO" id="GO:0005794">
    <property type="term" value="C:Golgi apparatus"/>
    <property type="evidence" value="ECO:0007669"/>
    <property type="project" value="TreeGrafter"/>
</dbReference>
<dbReference type="InterPro" id="IPR027791">
    <property type="entry name" value="Galactosyl_T_C"/>
</dbReference>
<dbReference type="OrthoDB" id="10016069at2759"/>
<evidence type="ECO:0000256" key="8">
    <source>
        <dbReference type="ARBA" id="ARBA00022989"/>
    </source>
</evidence>
<keyword evidence="9 11" id="KW-0472">Membrane</keyword>
<reference evidence="14 15" key="1">
    <citation type="submission" date="2017-06" db="EMBL/GenBank/DDBJ databases">
        <title>A platform for efficient transgenesis in Macrostomum lignano, a flatworm model organism for stem cell research.</title>
        <authorList>
            <person name="Berezikov E."/>
        </authorList>
    </citation>
    <scope>NUCLEOTIDE SEQUENCE [LARGE SCALE GENOMIC DNA]</scope>
    <source>
        <strain evidence="14">DV1</strain>
        <tissue evidence="14">Whole organism</tissue>
    </source>
</reference>
<dbReference type="Pfam" id="PF13733">
    <property type="entry name" value="Glyco_transf_7N"/>
    <property type="match status" value="1"/>
</dbReference>
<comment type="subcellular location">
    <subcellularLocation>
        <location evidence="1">Membrane</location>
        <topology evidence="1">Single-pass type II membrane protein</topology>
    </subcellularLocation>
</comment>